<feature type="region of interest" description="Disordered" evidence="4">
    <location>
        <begin position="373"/>
        <end position="430"/>
    </location>
</feature>
<dbReference type="Gene3D" id="1.10.40.50">
    <property type="entry name" value="Probable gtpase engc, domain 3"/>
    <property type="match status" value="1"/>
</dbReference>
<keyword evidence="8" id="KW-1185">Reference proteome</keyword>
<comment type="subcellular location">
    <subcellularLocation>
        <location evidence="3">Cytoplasm</location>
    </subcellularLocation>
</comment>
<dbReference type="InterPro" id="IPR004881">
    <property type="entry name" value="Ribosome_biogen_GTPase_RsgA"/>
</dbReference>
<keyword evidence="3" id="KW-0699">rRNA-binding</keyword>
<dbReference type="Proteomes" id="UP001204953">
    <property type="component" value="Unassembled WGS sequence"/>
</dbReference>
<dbReference type="GO" id="GO:0042274">
    <property type="term" value="P:ribosomal small subunit biogenesis"/>
    <property type="evidence" value="ECO:0007669"/>
    <property type="project" value="UniProtKB-UniRule"/>
</dbReference>
<reference evidence="7" key="1">
    <citation type="submission" date="2022-06" db="EMBL/GenBank/DDBJ databases">
        <title>New cyanobacteria of genus Symplocastrum in benthos of Lake Baikal.</title>
        <authorList>
            <person name="Sorokovikova E."/>
            <person name="Tikhonova I."/>
            <person name="Krasnopeev A."/>
            <person name="Evseev P."/>
            <person name="Gladkikh A."/>
            <person name="Belykh O."/>
        </authorList>
    </citation>
    <scope>NUCLEOTIDE SEQUENCE</scope>
    <source>
        <strain evidence="7">BBK-W-15</strain>
    </source>
</reference>
<feature type="compositionally biased region" description="Basic and acidic residues" evidence="4">
    <location>
        <begin position="373"/>
        <end position="397"/>
    </location>
</feature>
<dbReference type="EC" id="3.6.1.-" evidence="3"/>
<dbReference type="SUPFAM" id="SSF52540">
    <property type="entry name" value="P-loop containing nucleoside triphosphate hydrolases"/>
    <property type="match status" value="1"/>
</dbReference>
<evidence type="ECO:0000256" key="4">
    <source>
        <dbReference type="SAM" id="MobiDB-lite"/>
    </source>
</evidence>
<comment type="similarity">
    <text evidence="3">Belongs to the TRAFAC class YlqF/YawG GTPase family. RsgA subfamily.</text>
</comment>
<feature type="binding site" evidence="3">
    <location>
        <position position="347"/>
    </location>
    <ligand>
        <name>Zn(2+)</name>
        <dbReference type="ChEBI" id="CHEBI:29105"/>
    </ligand>
</feature>
<keyword evidence="1 3" id="KW-0547">Nucleotide-binding</keyword>
<comment type="function">
    <text evidence="3">One of several proteins that assist in the late maturation steps of the functional core of the 30S ribosomal subunit. Helps release RbfA from mature subunits. May play a role in the assembly of ribosomal proteins into the subunit. Circularly permuted GTPase that catalyzes slow GTP hydrolysis, GTPase activity is stimulated by the 30S ribosomal subunit.</text>
</comment>
<keyword evidence="3" id="KW-0963">Cytoplasm</keyword>
<feature type="binding site" evidence="3">
    <location>
        <position position="341"/>
    </location>
    <ligand>
        <name>Zn(2+)</name>
        <dbReference type="ChEBI" id="CHEBI:29105"/>
    </ligand>
</feature>
<evidence type="ECO:0000313" key="8">
    <source>
        <dbReference type="Proteomes" id="UP001204953"/>
    </source>
</evidence>
<feature type="region of interest" description="Disordered" evidence="4">
    <location>
        <begin position="72"/>
        <end position="97"/>
    </location>
</feature>
<dbReference type="HAMAP" id="MF_01820">
    <property type="entry name" value="GTPase_RsgA"/>
    <property type="match status" value="1"/>
</dbReference>
<evidence type="ECO:0000259" key="6">
    <source>
        <dbReference type="PROSITE" id="PS51721"/>
    </source>
</evidence>
<gene>
    <name evidence="3 7" type="primary">rsgA</name>
    <name evidence="7" type="ORF">NJ959_16475</name>
</gene>
<dbReference type="AlphaFoldDB" id="A0AAE3GSQ7"/>
<evidence type="ECO:0000256" key="1">
    <source>
        <dbReference type="ARBA" id="ARBA00022741"/>
    </source>
</evidence>
<keyword evidence="3" id="KW-0690">Ribosome biogenesis</keyword>
<dbReference type="GO" id="GO:0005737">
    <property type="term" value="C:cytoplasm"/>
    <property type="evidence" value="ECO:0007669"/>
    <property type="project" value="UniProtKB-SubCell"/>
</dbReference>
<dbReference type="PANTHER" id="PTHR32120">
    <property type="entry name" value="SMALL RIBOSOMAL SUBUNIT BIOGENESIS GTPASE RSGA"/>
    <property type="match status" value="1"/>
</dbReference>
<feature type="compositionally biased region" description="Basic and acidic residues" evidence="4">
    <location>
        <begin position="412"/>
        <end position="430"/>
    </location>
</feature>
<dbReference type="InterPro" id="IPR027417">
    <property type="entry name" value="P-loop_NTPase"/>
</dbReference>
<feature type="binding site" evidence="3">
    <location>
        <begin position="200"/>
        <end position="203"/>
    </location>
    <ligand>
        <name>GTP</name>
        <dbReference type="ChEBI" id="CHEBI:37565"/>
    </ligand>
</feature>
<evidence type="ECO:0000256" key="3">
    <source>
        <dbReference type="HAMAP-Rule" id="MF_01820"/>
    </source>
</evidence>
<dbReference type="Gene3D" id="3.40.50.300">
    <property type="entry name" value="P-loop containing nucleotide triphosphate hydrolases"/>
    <property type="match status" value="1"/>
</dbReference>
<evidence type="ECO:0000313" key="7">
    <source>
        <dbReference type="EMBL" id="MCP2730030.1"/>
    </source>
</evidence>
<dbReference type="EMBL" id="JAMZMM010000162">
    <property type="protein sequence ID" value="MCP2730030.1"/>
    <property type="molecule type" value="Genomic_DNA"/>
</dbReference>
<dbReference type="InterPro" id="IPR030378">
    <property type="entry name" value="G_CP_dom"/>
</dbReference>
<accession>A0AAE3GSQ7</accession>
<evidence type="ECO:0000256" key="2">
    <source>
        <dbReference type="ARBA" id="ARBA00023134"/>
    </source>
</evidence>
<keyword evidence="3" id="KW-0862">Zinc</keyword>
<keyword evidence="3" id="KW-0479">Metal-binding</keyword>
<dbReference type="PROSITE" id="PS50936">
    <property type="entry name" value="ENGC_GTPASE"/>
    <property type="match status" value="1"/>
</dbReference>
<proteinExistence type="inferred from homology"/>
<dbReference type="InterPro" id="IPR010914">
    <property type="entry name" value="RsgA_GTPase_dom"/>
</dbReference>
<dbReference type="PROSITE" id="PS51721">
    <property type="entry name" value="G_CP"/>
    <property type="match status" value="1"/>
</dbReference>
<dbReference type="SUPFAM" id="SSF50249">
    <property type="entry name" value="Nucleic acid-binding proteins"/>
    <property type="match status" value="1"/>
</dbReference>
<keyword evidence="3 7" id="KW-0378">Hydrolase</keyword>
<feature type="binding site" evidence="3">
    <location>
        <position position="339"/>
    </location>
    <ligand>
        <name>Zn(2+)</name>
        <dbReference type="ChEBI" id="CHEBI:29105"/>
    </ligand>
</feature>
<dbReference type="GO" id="GO:0003924">
    <property type="term" value="F:GTPase activity"/>
    <property type="evidence" value="ECO:0007669"/>
    <property type="project" value="UniProtKB-UniRule"/>
</dbReference>
<dbReference type="RefSeq" id="WP_254012797.1">
    <property type="nucleotide sequence ID" value="NZ_JAMZMM010000162.1"/>
</dbReference>
<protein>
    <recommendedName>
        <fullName evidence="3">Small ribosomal subunit biogenesis GTPase RsgA</fullName>
        <ecNumber evidence="3">3.6.1.-</ecNumber>
    </recommendedName>
</protein>
<comment type="caution">
    <text evidence="7">The sequence shown here is derived from an EMBL/GenBank/DDBJ whole genome shotgun (WGS) entry which is preliminary data.</text>
</comment>
<dbReference type="CDD" id="cd01854">
    <property type="entry name" value="YjeQ_EngC"/>
    <property type="match status" value="1"/>
</dbReference>
<dbReference type="GO" id="GO:0019843">
    <property type="term" value="F:rRNA binding"/>
    <property type="evidence" value="ECO:0007669"/>
    <property type="project" value="UniProtKB-KW"/>
</dbReference>
<organism evidence="7 8">
    <name type="scientific">Limnofasciculus baicalensis BBK-W-15</name>
    <dbReference type="NCBI Taxonomy" id="2699891"/>
    <lineage>
        <taxon>Bacteria</taxon>
        <taxon>Bacillati</taxon>
        <taxon>Cyanobacteriota</taxon>
        <taxon>Cyanophyceae</taxon>
        <taxon>Coleofasciculales</taxon>
        <taxon>Coleofasciculaceae</taxon>
        <taxon>Limnofasciculus</taxon>
        <taxon>Limnofasciculus baicalensis</taxon>
    </lineage>
</organism>
<dbReference type="Gene3D" id="2.40.50.140">
    <property type="entry name" value="Nucleic acid-binding proteins"/>
    <property type="match status" value="1"/>
</dbReference>
<dbReference type="NCBIfam" id="NF008932">
    <property type="entry name" value="PRK12289.1"/>
    <property type="match status" value="1"/>
</dbReference>
<dbReference type="InterPro" id="IPR012340">
    <property type="entry name" value="NA-bd_OB-fold"/>
</dbReference>
<comment type="subunit">
    <text evidence="3">Monomer. Associates with 30S ribosomal subunit, binds 16S rRNA.</text>
</comment>
<keyword evidence="3" id="KW-0694">RNA-binding</keyword>
<evidence type="ECO:0000259" key="5">
    <source>
        <dbReference type="PROSITE" id="PS50936"/>
    </source>
</evidence>
<comment type="cofactor">
    <cofactor evidence="3">
        <name>Zn(2+)</name>
        <dbReference type="ChEBI" id="CHEBI:29105"/>
    </cofactor>
    <text evidence="3">Binds 1 zinc ion per subunit.</text>
</comment>
<feature type="binding site" evidence="3">
    <location>
        <position position="334"/>
    </location>
    <ligand>
        <name>Zn(2+)</name>
        <dbReference type="ChEBI" id="CHEBI:29105"/>
    </ligand>
</feature>
<feature type="domain" description="CP-type G" evidence="6">
    <location>
        <begin position="151"/>
        <end position="309"/>
    </location>
</feature>
<dbReference type="Pfam" id="PF03193">
    <property type="entry name" value="RsgA_GTPase"/>
    <property type="match status" value="1"/>
</dbReference>
<dbReference type="NCBIfam" id="TIGR00157">
    <property type="entry name" value="ribosome small subunit-dependent GTPase A"/>
    <property type="match status" value="1"/>
</dbReference>
<dbReference type="PANTHER" id="PTHR32120:SF11">
    <property type="entry name" value="SMALL RIBOSOMAL SUBUNIT BIOGENESIS GTPASE RSGA 1, MITOCHONDRIAL-RELATED"/>
    <property type="match status" value="1"/>
</dbReference>
<feature type="binding site" evidence="3">
    <location>
        <begin position="251"/>
        <end position="259"/>
    </location>
    <ligand>
        <name>GTP</name>
        <dbReference type="ChEBI" id="CHEBI:37565"/>
    </ligand>
</feature>
<dbReference type="GO" id="GO:0046872">
    <property type="term" value="F:metal ion binding"/>
    <property type="evidence" value="ECO:0007669"/>
    <property type="project" value="UniProtKB-KW"/>
</dbReference>
<sequence length="430" mass="48277">MSGKQTEFDKSEFSTPLVGIVIAVQANFYQVRLDLEVEDGSKIDRAGELGGTDPNGSEGDSIEVIGEAEKLSPQLAPTETQNGLRPASLTKLKTQNSNLKTQNSKLKTLLCTRRSRLKKIGQRVMVGDRVLVEEPDWAGGRGAIADVLHRKTQLDRPPIANVEQIIVVFAMAEPTLDPYQLSRFLVKAESTGLKVGLCLNKSDLVTIEQQQNWQKRLGEWGYQPIFISVYNNIGLREFSDRLNHKITVLAGLSGVGKSSLINQLAPENNLRVGEVTGKLGRGRHTTRHVELFEFTNGSLLADTPGFNQPDLDCNPGDLVNYFPEARQRLAEGNCQFNDCLHQDEPNCAVRGDWERYQHYLDFLAEAIARQEKLNDRGDPESTLKAKNKGKGETKYEPKLQSNKYRRTSRRSQHQELEGLYQEEGRRMNDE</sequence>
<keyword evidence="2 3" id="KW-0342">GTP-binding</keyword>
<name>A0AAE3GSQ7_9CYAN</name>
<dbReference type="GO" id="GO:0005525">
    <property type="term" value="F:GTP binding"/>
    <property type="evidence" value="ECO:0007669"/>
    <property type="project" value="UniProtKB-UniRule"/>
</dbReference>
<feature type="domain" description="EngC GTPase" evidence="5">
    <location>
        <begin position="160"/>
        <end position="307"/>
    </location>
</feature>